<evidence type="ECO:0008006" key="3">
    <source>
        <dbReference type="Google" id="ProtNLM"/>
    </source>
</evidence>
<evidence type="ECO:0000313" key="2">
    <source>
        <dbReference type="Proteomes" id="UP000001747"/>
    </source>
</evidence>
<protein>
    <recommendedName>
        <fullName evidence="3">CRISPR type III-B/RAMP module-associated protein Cmr5</fullName>
    </recommendedName>
</protein>
<proteinExistence type="predicted"/>
<name>C3MPB5_SACI2</name>
<dbReference type="AlphaFoldDB" id="C3MPB5"/>
<dbReference type="RefSeq" id="WP_012713565.1">
    <property type="nucleotide sequence ID" value="NC_012589.1"/>
</dbReference>
<reference evidence="1 2" key="1">
    <citation type="journal article" date="2009" name="Proc. Natl. Acad. Sci. U.S.A.">
        <title>Biogeography of the Sulfolobus islandicus pan-genome.</title>
        <authorList>
            <person name="Reno M.L."/>
            <person name="Held N.L."/>
            <person name="Fields C.J."/>
            <person name="Burke P.V."/>
            <person name="Whitaker R.J."/>
        </authorList>
    </citation>
    <scope>NUCLEOTIDE SEQUENCE [LARGE SCALE GENOMIC DNA]</scope>
    <source>
        <strain evidence="2">L.S.2.15 / Lassen #1</strain>
    </source>
</reference>
<gene>
    <name evidence="1" type="ordered locus">LS215_1217</name>
</gene>
<organism evidence="1 2">
    <name type="scientific">Saccharolobus islandicus (strain L.S.2.15 / Lassen #1)</name>
    <name type="common">Sulfolobus islandicus</name>
    <dbReference type="NCBI Taxonomy" id="429572"/>
    <lineage>
        <taxon>Archaea</taxon>
        <taxon>Thermoproteota</taxon>
        <taxon>Thermoprotei</taxon>
        <taxon>Sulfolobales</taxon>
        <taxon>Sulfolobaceae</taxon>
        <taxon>Saccharolobus</taxon>
    </lineage>
</organism>
<dbReference type="OrthoDB" id="33020at2157"/>
<dbReference type="EMBL" id="CP001399">
    <property type="protein sequence ID" value="ACP35228.1"/>
    <property type="molecule type" value="Genomic_DNA"/>
</dbReference>
<dbReference type="HOGENOM" id="CLU_2079408_0_0_2"/>
<dbReference type="KEGG" id="sis:LS215_1217"/>
<dbReference type="Proteomes" id="UP000001747">
    <property type="component" value="Chromosome"/>
</dbReference>
<evidence type="ECO:0000313" key="1">
    <source>
        <dbReference type="EMBL" id="ACP35228.1"/>
    </source>
</evidence>
<accession>C3MPB5</accession>
<sequence length="123" mass="14451">MKYKNMSIENEAKKLAATYARWLRNPQDALFGKDGEGVVLQIYKKLKQAKDKNEILEILKLDQYTYTMEKTTLNDMARFISDLLNKIQQMDDQSALRFTVEVFRYFQIALATKLEDMNKGLWA</sequence>
<dbReference type="GeneID" id="15297492"/>